<organism evidence="2 3">
    <name type="scientific">Microbacterium schleiferi</name>
    <dbReference type="NCBI Taxonomy" id="69362"/>
    <lineage>
        <taxon>Bacteria</taxon>
        <taxon>Bacillati</taxon>
        <taxon>Actinomycetota</taxon>
        <taxon>Actinomycetes</taxon>
        <taxon>Micrococcales</taxon>
        <taxon>Microbacteriaceae</taxon>
        <taxon>Microbacterium</taxon>
    </lineage>
</organism>
<accession>A0A7S8MY23</accession>
<evidence type="ECO:0000313" key="3">
    <source>
        <dbReference type="Proteomes" id="UP000594480"/>
    </source>
</evidence>
<dbReference type="RefSeq" id="WP_195693053.1">
    <property type="nucleotide sequence ID" value="NZ_CP064760.1"/>
</dbReference>
<evidence type="ECO:0000313" key="2">
    <source>
        <dbReference type="EMBL" id="QPE05033.1"/>
    </source>
</evidence>
<dbReference type="EMBL" id="CP064760">
    <property type="protein sequence ID" value="QPE05033.1"/>
    <property type="molecule type" value="Genomic_DNA"/>
</dbReference>
<feature type="compositionally biased region" description="Low complexity" evidence="1">
    <location>
        <begin position="507"/>
        <end position="521"/>
    </location>
</feature>
<reference evidence="2 3" key="1">
    <citation type="submission" date="2020-11" db="EMBL/GenBank/DDBJ databases">
        <title>Amino acid is mineralized and recycled by bacteria in oceanic microbiome.</title>
        <authorList>
            <person name="Zheng L.Y."/>
        </authorList>
    </citation>
    <scope>NUCLEOTIDE SEQUENCE [LARGE SCALE GENOMIC DNA]</scope>
    <source>
        <strain evidence="2 3">A32-1</strain>
    </source>
</reference>
<protein>
    <submittedName>
        <fullName evidence="2">Uncharacterized protein</fullName>
    </submittedName>
</protein>
<gene>
    <name evidence="2" type="ORF">IT882_02625</name>
</gene>
<dbReference type="Proteomes" id="UP000594480">
    <property type="component" value="Chromosome"/>
</dbReference>
<dbReference type="KEGG" id="msf:IT882_02625"/>
<proteinExistence type="predicted"/>
<sequence length="574" mass="62582">MGLSGVPRLPSELLDRTRLERMLDDDAALVVLSSPAGMGKTVAMAQWAARTARRGVWVRVADGGGTPAVFAGQLALALHDHGLIGADNPLSSGQAVFQFVDEPWTLLRRGLAMVGELSLAIDESENLDDEAVAGVIRLVHDVATLSVRTTTRVPNGFVEPALAMSLSVRVLREDALALTDAEAAAVLDVEPDAPIIRDVLDHGGAPGLARLLTLDESATVGAHTRRTLREIDSSRISEIVESFLRIRRPAWDERFTVFLETICLADAVDVALASQLTGREDAGDLLDRAEREGLGQWRSQGSGRAALFEPSPFTQRALSASARRSLRPSRLRELSLVIAQWELDNGRPFEALRRAAAYREWPLITEIVRRHWNELLPYGSEITALFRGTPLTTLGRQPLVTTMLAIIANARPDHRLRAVEYFLLAAYGSRQRSATRDPADRVLLRAIESAAQRISGRDGSRVAREAFEIFDQMTPDDRARLGRNEPTVHNQIGTSLLYGETPRGRSRASAGRSRPATPAATGRDYRGSRCLRGPTRSAEIFPKHEPSRPGQSSATGPIGGRPATPAATCSWRTR</sequence>
<evidence type="ECO:0000256" key="1">
    <source>
        <dbReference type="SAM" id="MobiDB-lite"/>
    </source>
</evidence>
<feature type="region of interest" description="Disordered" evidence="1">
    <location>
        <begin position="477"/>
        <end position="574"/>
    </location>
</feature>
<dbReference type="AlphaFoldDB" id="A0A7S8MY23"/>
<name>A0A7S8MY23_9MICO</name>
<keyword evidence="3" id="KW-1185">Reference proteome</keyword>